<keyword evidence="1" id="KW-0472">Membrane</keyword>
<sequence>MKQPVVVVVVVVVVDAVVVETMVFVAVNDVYLHHPNLGLHHPNLHYPNLGDGFVDYLHQHSVHFLL</sequence>
<evidence type="ECO:0000313" key="2">
    <source>
        <dbReference type="Proteomes" id="UP000887563"/>
    </source>
</evidence>
<accession>A0A914LBR1</accession>
<proteinExistence type="predicted"/>
<keyword evidence="2" id="KW-1185">Reference proteome</keyword>
<organism evidence="2 3">
    <name type="scientific">Meloidogyne incognita</name>
    <name type="common">Southern root-knot nematode worm</name>
    <name type="synonym">Oxyuris incognita</name>
    <dbReference type="NCBI Taxonomy" id="6306"/>
    <lineage>
        <taxon>Eukaryota</taxon>
        <taxon>Metazoa</taxon>
        <taxon>Ecdysozoa</taxon>
        <taxon>Nematoda</taxon>
        <taxon>Chromadorea</taxon>
        <taxon>Rhabditida</taxon>
        <taxon>Tylenchina</taxon>
        <taxon>Tylenchomorpha</taxon>
        <taxon>Tylenchoidea</taxon>
        <taxon>Meloidogynidae</taxon>
        <taxon>Meloidogyninae</taxon>
        <taxon>Meloidogyne</taxon>
        <taxon>Meloidogyne incognita group</taxon>
    </lineage>
</organism>
<evidence type="ECO:0000256" key="1">
    <source>
        <dbReference type="SAM" id="Phobius"/>
    </source>
</evidence>
<evidence type="ECO:0000313" key="3">
    <source>
        <dbReference type="WBParaSite" id="Minc3s00328g10299"/>
    </source>
</evidence>
<protein>
    <submittedName>
        <fullName evidence="3">Secreted protein</fullName>
    </submittedName>
</protein>
<keyword evidence="1" id="KW-1133">Transmembrane helix</keyword>
<keyword evidence="1" id="KW-0812">Transmembrane</keyword>
<dbReference type="AlphaFoldDB" id="A0A914LBR1"/>
<reference evidence="3" key="1">
    <citation type="submission" date="2022-11" db="UniProtKB">
        <authorList>
            <consortium name="WormBaseParasite"/>
        </authorList>
    </citation>
    <scope>IDENTIFICATION</scope>
</reference>
<feature type="transmembrane region" description="Helical" evidence="1">
    <location>
        <begin position="6"/>
        <end position="27"/>
    </location>
</feature>
<name>A0A914LBR1_MELIC</name>
<dbReference type="Proteomes" id="UP000887563">
    <property type="component" value="Unplaced"/>
</dbReference>
<dbReference type="WBParaSite" id="Minc3s00328g10299">
    <property type="protein sequence ID" value="Minc3s00328g10299"/>
    <property type="gene ID" value="Minc3s00328g10299"/>
</dbReference>